<dbReference type="AlphaFoldDB" id="A0A2A5W9P5"/>
<name>A0A2A5W9P5_9GAMM</name>
<feature type="domain" description="Prokaryotic-type class I peptide chain release factors" evidence="3">
    <location>
        <begin position="17"/>
        <end position="33"/>
    </location>
</feature>
<dbReference type="InterPro" id="IPR045853">
    <property type="entry name" value="Pep_chain_release_fac_I_sf"/>
</dbReference>
<dbReference type="PANTHER" id="PTHR47814">
    <property type="entry name" value="PEPTIDYL-TRNA HYDROLASE ARFB"/>
    <property type="match status" value="1"/>
</dbReference>
<evidence type="ECO:0000313" key="5">
    <source>
        <dbReference type="Proteomes" id="UP000219329"/>
    </source>
</evidence>
<dbReference type="InterPro" id="IPR000352">
    <property type="entry name" value="Pep_chain_release_fac_I"/>
</dbReference>
<dbReference type="PANTHER" id="PTHR47814:SF1">
    <property type="entry name" value="PEPTIDYL-TRNA HYDROLASE ARFB"/>
    <property type="match status" value="1"/>
</dbReference>
<evidence type="ECO:0000259" key="3">
    <source>
        <dbReference type="PROSITE" id="PS00745"/>
    </source>
</evidence>
<dbReference type="GO" id="GO:0072344">
    <property type="term" value="P:rescue of stalled ribosome"/>
    <property type="evidence" value="ECO:0007669"/>
    <property type="project" value="TreeGrafter"/>
</dbReference>
<proteinExistence type="inferred from homology"/>
<reference evidence="4 5" key="1">
    <citation type="submission" date="2017-08" db="EMBL/GenBank/DDBJ databases">
        <title>Fine stratification of microbial communities through a metagenomic profile of the photic zone.</title>
        <authorList>
            <person name="Haro-Moreno J.M."/>
            <person name="Lopez-Perez M."/>
            <person name="De La Torre J."/>
            <person name="Picazo A."/>
            <person name="Camacho A."/>
            <person name="Rodriguez-Valera F."/>
        </authorList>
    </citation>
    <scope>NUCLEOTIDE SEQUENCE [LARGE SCALE GENOMIC DNA]</scope>
    <source>
        <strain evidence="4">MED-G28</strain>
    </source>
</reference>
<gene>
    <name evidence="4" type="ORF">CNF02_10360</name>
</gene>
<feature type="region of interest" description="Disordered" evidence="2">
    <location>
        <begin position="98"/>
        <end position="135"/>
    </location>
</feature>
<comment type="caution">
    <text evidence="4">The sequence shown here is derived from an EMBL/GenBank/DDBJ whole genome shotgun (WGS) entry which is preliminary data.</text>
</comment>
<comment type="similarity">
    <text evidence="1">Belongs to the prokaryotic/mitochondrial release factor family.</text>
</comment>
<dbReference type="SUPFAM" id="SSF75620">
    <property type="entry name" value="Release factor"/>
    <property type="match status" value="1"/>
</dbReference>
<evidence type="ECO:0000313" key="4">
    <source>
        <dbReference type="EMBL" id="PDH32876.1"/>
    </source>
</evidence>
<dbReference type="Gene3D" id="3.30.160.20">
    <property type="match status" value="1"/>
</dbReference>
<dbReference type="GO" id="GO:0003747">
    <property type="term" value="F:translation release factor activity"/>
    <property type="evidence" value="ECO:0007669"/>
    <property type="project" value="InterPro"/>
</dbReference>
<dbReference type="Proteomes" id="UP000219329">
    <property type="component" value="Unassembled WGS sequence"/>
</dbReference>
<dbReference type="GO" id="GO:0043022">
    <property type="term" value="F:ribosome binding"/>
    <property type="evidence" value="ECO:0007669"/>
    <property type="project" value="TreeGrafter"/>
</dbReference>
<feature type="compositionally biased region" description="Basic residues" evidence="2">
    <location>
        <begin position="98"/>
        <end position="113"/>
    </location>
</feature>
<dbReference type="EMBL" id="NTJZ01000012">
    <property type="protein sequence ID" value="PDH32876.1"/>
    <property type="molecule type" value="Genomic_DNA"/>
</dbReference>
<evidence type="ECO:0000256" key="1">
    <source>
        <dbReference type="ARBA" id="ARBA00010835"/>
    </source>
</evidence>
<evidence type="ECO:0000256" key="2">
    <source>
        <dbReference type="SAM" id="MobiDB-lite"/>
    </source>
</evidence>
<dbReference type="Pfam" id="PF00472">
    <property type="entry name" value="RF-1"/>
    <property type="match status" value="1"/>
</dbReference>
<organism evidence="4 5">
    <name type="scientific">OM182 bacterium MED-G28</name>
    <dbReference type="NCBI Taxonomy" id="1986256"/>
    <lineage>
        <taxon>Bacteria</taxon>
        <taxon>Pseudomonadati</taxon>
        <taxon>Pseudomonadota</taxon>
        <taxon>Gammaproteobacteria</taxon>
        <taxon>OMG group</taxon>
        <taxon>OM182 clade</taxon>
    </lineage>
</organism>
<protein>
    <recommendedName>
        <fullName evidence="3">Prokaryotic-type class I peptide chain release factors domain-containing protein</fullName>
    </recommendedName>
</protein>
<accession>A0A2A5W9P5</accession>
<dbReference type="GO" id="GO:0004045">
    <property type="term" value="F:peptidyl-tRNA hydrolase activity"/>
    <property type="evidence" value="ECO:0007669"/>
    <property type="project" value="TreeGrafter"/>
</dbReference>
<sequence>MSKNTLSGTEFEFQTIRASGPGGQHVNKVETAVLLRFDIDKSSLSALAKKRLLGLRDNRITKDGIVLIKAQRFRSQEKNKQDAIQRLNLLIRNVTKLTKKRIPTKPSKASRNKRMNEKKKAGTQKSLRSKPSIND</sequence>
<feature type="compositionally biased region" description="Polar residues" evidence="2">
    <location>
        <begin position="123"/>
        <end position="135"/>
    </location>
</feature>
<dbReference type="NCBIfam" id="NF006718">
    <property type="entry name" value="PRK09256.1"/>
    <property type="match status" value="1"/>
</dbReference>
<dbReference type="PROSITE" id="PS00745">
    <property type="entry name" value="RF_PROK_I"/>
    <property type="match status" value="1"/>
</dbReference>